<dbReference type="InParanoid" id="A0A2K2ASI3"/>
<feature type="compositionally biased region" description="Polar residues" evidence="1">
    <location>
        <begin position="9"/>
        <end position="24"/>
    </location>
</feature>
<name>A0A2K2ASI3_POPTR</name>
<evidence type="ECO:0000313" key="4">
    <source>
        <dbReference type="Proteomes" id="UP000006729"/>
    </source>
</evidence>
<keyword evidence="2" id="KW-0472">Membrane</keyword>
<feature type="transmembrane region" description="Helical" evidence="2">
    <location>
        <begin position="106"/>
        <end position="134"/>
    </location>
</feature>
<accession>A0A2K2ASI3</accession>
<evidence type="ECO:0000256" key="2">
    <source>
        <dbReference type="SAM" id="Phobius"/>
    </source>
</evidence>
<dbReference type="EMBL" id="CM009293">
    <property type="protein sequence ID" value="PNT40477.1"/>
    <property type="molecule type" value="Genomic_DNA"/>
</dbReference>
<reference evidence="3 4" key="1">
    <citation type="journal article" date="2006" name="Science">
        <title>The genome of black cottonwood, Populus trichocarpa (Torr. &amp; Gray).</title>
        <authorList>
            <person name="Tuskan G.A."/>
            <person name="Difazio S."/>
            <person name="Jansson S."/>
            <person name="Bohlmann J."/>
            <person name="Grigoriev I."/>
            <person name="Hellsten U."/>
            <person name="Putnam N."/>
            <person name="Ralph S."/>
            <person name="Rombauts S."/>
            <person name="Salamov A."/>
            <person name="Schein J."/>
            <person name="Sterck L."/>
            <person name="Aerts A."/>
            <person name="Bhalerao R.R."/>
            <person name="Bhalerao R.P."/>
            <person name="Blaudez D."/>
            <person name="Boerjan W."/>
            <person name="Brun A."/>
            <person name="Brunner A."/>
            <person name="Busov V."/>
            <person name="Campbell M."/>
            <person name="Carlson J."/>
            <person name="Chalot M."/>
            <person name="Chapman J."/>
            <person name="Chen G.L."/>
            <person name="Cooper D."/>
            <person name="Coutinho P.M."/>
            <person name="Couturier J."/>
            <person name="Covert S."/>
            <person name="Cronk Q."/>
            <person name="Cunningham R."/>
            <person name="Davis J."/>
            <person name="Degroeve S."/>
            <person name="Dejardin A."/>
            <person name="Depamphilis C."/>
            <person name="Detter J."/>
            <person name="Dirks B."/>
            <person name="Dubchak I."/>
            <person name="Duplessis S."/>
            <person name="Ehlting J."/>
            <person name="Ellis B."/>
            <person name="Gendler K."/>
            <person name="Goodstein D."/>
            <person name="Gribskov M."/>
            <person name="Grimwood J."/>
            <person name="Groover A."/>
            <person name="Gunter L."/>
            <person name="Hamberger B."/>
            <person name="Heinze B."/>
            <person name="Helariutta Y."/>
            <person name="Henrissat B."/>
            <person name="Holligan D."/>
            <person name="Holt R."/>
            <person name="Huang W."/>
            <person name="Islam-Faridi N."/>
            <person name="Jones S."/>
            <person name="Jones-Rhoades M."/>
            <person name="Jorgensen R."/>
            <person name="Joshi C."/>
            <person name="Kangasjarvi J."/>
            <person name="Karlsson J."/>
            <person name="Kelleher C."/>
            <person name="Kirkpatrick R."/>
            <person name="Kirst M."/>
            <person name="Kohler A."/>
            <person name="Kalluri U."/>
            <person name="Larimer F."/>
            <person name="Leebens-Mack J."/>
            <person name="Leple J.C."/>
            <person name="Locascio P."/>
            <person name="Lou Y."/>
            <person name="Lucas S."/>
            <person name="Martin F."/>
            <person name="Montanini B."/>
            <person name="Napoli C."/>
            <person name="Nelson D.R."/>
            <person name="Nelson C."/>
            <person name="Nieminen K."/>
            <person name="Nilsson O."/>
            <person name="Pereda V."/>
            <person name="Peter G."/>
            <person name="Philippe R."/>
            <person name="Pilate G."/>
            <person name="Poliakov A."/>
            <person name="Razumovskaya J."/>
            <person name="Richardson P."/>
            <person name="Rinaldi C."/>
            <person name="Ritland K."/>
            <person name="Rouze P."/>
            <person name="Ryaboy D."/>
            <person name="Schmutz J."/>
            <person name="Schrader J."/>
            <person name="Segerman B."/>
            <person name="Shin H."/>
            <person name="Siddiqui A."/>
            <person name="Sterky F."/>
            <person name="Terry A."/>
            <person name="Tsai C.J."/>
            <person name="Uberbacher E."/>
            <person name="Unneberg P."/>
            <person name="Vahala J."/>
            <person name="Wall K."/>
            <person name="Wessler S."/>
            <person name="Yang G."/>
            <person name="Yin T."/>
            <person name="Douglas C."/>
            <person name="Marra M."/>
            <person name="Sandberg G."/>
            <person name="Van de Peer Y."/>
            <person name="Rokhsar D."/>
        </authorList>
    </citation>
    <scope>NUCLEOTIDE SEQUENCE [LARGE SCALE GENOMIC DNA]</scope>
    <source>
        <strain evidence="4">cv. Nisqually</strain>
    </source>
</reference>
<proteinExistence type="predicted"/>
<feature type="region of interest" description="Disordered" evidence="1">
    <location>
        <begin position="6"/>
        <end position="26"/>
    </location>
</feature>
<evidence type="ECO:0000256" key="1">
    <source>
        <dbReference type="SAM" id="MobiDB-lite"/>
    </source>
</evidence>
<keyword evidence="2" id="KW-0812">Transmembrane</keyword>
<keyword evidence="4" id="KW-1185">Reference proteome</keyword>
<organism evidence="3 4">
    <name type="scientific">Populus trichocarpa</name>
    <name type="common">Western balsam poplar</name>
    <name type="synonym">Populus balsamifera subsp. trichocarpa</name>
    <dbReference type="NCBI Taxonomy" id="3694"/>
    <lineage>
        <taxon>Eukaryota</taxon>
        <taxon>Viridiplantae</taxon>
        <taxon>Streptophyta</taxon>
        <taxon>Embryophyta</taxon>
        <taxon>Tracheophyta</taxon>
        <taxon>Spermatophyta</taxon>
        <taxon>Magnoliopsida</taxon>
        <taxon>eudicotyledons</taxon>
        <taxon>Gunneridae</taxon>
        <taxon>Pentapetalae</taxon>
        <taxon>rosids</taxon>
        <taxon>fabids</taxon>
        <taxon>Malpighiales</taxon>
        <taxon>Salicaceae</taxon>
        <taxon>Saliceae</taxon>
        <taxon>Populus</taxon>
    </lineage>
</organism>
<dbReference type="Proteomes" id="UP000006729">
    <property type="component" value="Chromosome 4"/>
</dbReference>
<evidence type="ECO:0000313" key="3">
    <source>
        <dbReference type="EMBL" id="PNT40477.1"/>
    </source>
</evidence>
<sequence length="138" mass="15110">MRCIGIDVNQENSQRGSSSLNLNGGKTREDMEDDLIVVDELYISEDTITRARTSAEIKVKGNCNPSPRGQADLTPPKVIVGVSAYFKRNRVSTPVDNNVPTLTVEAFMVAFPLPLVLTLSAEVVVVGSFTWVILRESE</sequence>
<gene>
    <name evidence="3" type="ORF">POPTR_004G100300</name>
</gene>
<dbReference type="AlphaFoldDB" id="A0A2K2ASI3"/>
<protein>
    <submittedName>
        <fullName evidence="3">Uncharacterized protein</fullName>
    </submittedName>
</protein>
<keyword evidence="2" id="KW-1133">Transmembrane helix</keyword>